<dbReference type="SMART" id="SM00321">
    <property type="entry name" value="WSC"/>
    <property type="match status" value="4"/>
</dbReference>
<dbReference type="InterPro" id="IPR009880">
    <property type="entry name" value="Glyoxal_oxidase_N"/>
</dbReference>
<dbReference type="InterPro" id="IPR037293">
    <property type="entry name" value="Gal_Oxidase_central_sf"/>
</dbReference>
<feature type="domain" description="WSC" evidence="2">
    <location>
        <begin position="422"/>
        <end position="518"/>
    </location>
</feature>
<dbReference type="InterPro" id="IPR014756">
    <property type="entry name" value="Ig_E-set"/>
</dbReference>
<organism evidence="3 4">
    <name type="scientific">Pyrrhoderma noxium</name>
    <dbReference type="NCBI Taxonomy" id="2282107"/>
    <lineage>
        <taxon>Eukaryota</taxon>
        <taxon>Fungi</taxon>
        <taxon>Dikarya</taxon>
        <taxon>Basidiomycota</taxon>
        <taxon>Agaricomycotina</taxon>
        <taxon>Agaricomycetes</taxon>
        <taxon>Hymenochaetales</taxon>
        <taxon>Hymenochaetaceae</taxon>
        <taxon>Pyrrhoderma</taxon>
    </lineage>
</organism>
<accession>A0A286U636</accession>
<feature type="domain" description="WSC" evidence="2">
    <location>
        <begin position="68"/>
        <end position="168"/>
    </location>
</feature>
<evidence type="ECO:0000259" key="2">
    <source>
        <dbReference type="PROSITE" id="PS51212"/>
    </source>
</evidence>
<dbReference type="InterPro" id="IPR002889">
    <property type="entry name" value="WSC_carb-bd"/>
</dbReference>
<dbReference type="SUPFAM" id="SSF50965">
    <property type="entry name" value="Galactose oxidase, central domain"/>
    <property type="match status" value="1"/>
</dbReference>
<dbReference type="PROSITE" id="PS51212">
    <property type="entry name" value="WSC"/>
    <property type="match status" value="4"/>
</dbReference>
<dbReference type="InterPro" id="IPR015202">
    <property type="entry name" value="GO-like_E_set"/>
</dbReference>
<keyword evidence="1" id="KW-0732">Signal</keyword>
<gene>
    <name evidence="3" type="ORF">PNOK_0959900</name>
</gene>
<dbReference type="SUPFAM" id="SSF81296">
    <property type="entry name" value="E set domains"/>
    <property type="match status" value="1"/>
</dbReference>
<dbReference type="Pfam" id="PF07250">
    <property type="entry name" value="Glyoxal_oxid_N"/>
    <property type="match status" value="1"/>
</dbReference>
<dbReference type="EMBL" id="NBII01000011">
    <property type="protein sequence ID" value="PAV15046.1"/>
    <property type="molecule type" value="Genomic_DNA"/>
</dbReference>
<dbReference type="AlphaFoldDB" id="A0A286U636"/>
<sequence length="1022" mass="109116">MRYHSSPSQSYPILSFHYDTFTILALSSLIIAGQVSASPHLDSGFSLRAHRRSTLERRQSIPSNLPGNWTSQGCFTDNPASRTLTGATFTDTTGMTIESCISFCSGSTPTQSSSFIFAGVEFGQECYCDNFIENGGANATLTDCNMACTGDSSELCGGPNRLNLFFSGGTPPPPPIEVPSFGEWESLGCFTDDVNDRTLSFPIGVDGDMTVPACLQACQDDNFPLAGLEFSTQCYCGSEIGGDGAPATSGCNMVCQGNSSTLCGGADRLNLYNFTGTITGPPVTNPPPAGGGGAPNSDVHPVLSGLPIPWNYSGCYVDNAHGRILGTEKPDDDTLTVESCISFCQAGNFTLTGVEFGVQCFCDNNVINGGDLAQLDTDCNMACGGNSTEACGGPNRMSIYTSTANVTLLPVPTTQNTSLPGQWKYVGCLAEPGAARVFPYQIILENNNTATNCLSLCSDFGYPAAGMEFGDECWCGDVEDITTNGGQLALETDCSFPCSGDPIHLCGGAERLSLYEWDGVLNDWHTPENTGHYELLIGGIVIPLLSNVGINGKVQFLEKFGTSDPPNSTGAYELDLSLVDDFSKAWREMHVKTDVFCSGSVVLPDKAGRLINVGGWSLVSTFGVRLYTPSGSPGVNGTTDWEENPDELQLQNGRWYPGVMMMANGTILVVGGENGSNGPPIPTLEILPRPEGGPTVLTMDWLQRTDPNNLYPFLFVLPSGGIFVVYYNEARILNEATFDTIKQLPNIPGAVNNFLGGRTYPMEGTAVMLPQFAPYTDPVTILVCGGSTPGPAIALDNCVTTQPEVENPTWTIERMPSKRVMTCMVPLPDGTYMIMNGAHQGVAGFGLATDPNLQAELYDPSQPIGSRFSILNSTIVARMYHSEAILLPDGRVLVSGSDPEDPQFPQEFRVEVYIPPYLSSGLTQPSFTIEDTDWAYGDKVPITVTLHQGTTSGMRISLIGAVSSTHGNSMGARTLFPEFSCNGNLFVLDGPTPSHSTWVRIGGDPAELGNWPPFDDFTRPGI</sequence>
<proteinExistence type="predicted"/>
<dbReference type="Pfam" id="PF01822">
    <property type="entry name" value="WSC"/>
    <property type="match status" value="4"/>
</dbReference>
<dbReference type="PANTHER" id="PTHR32208:SF105">
    <property type="entry name" value="COPPER RADICAL OXIDASE"/>
    <property type="match status" value="1"/>
</dbReference>
<feature type="domain" description="WSC" evidence="2">
    <location>
        <begin position="183"/>
        <end position="275"/>
    </location>
</feature>
<reference evidence="3 4" key="1">
    <citation type="journal article" date="2017" name="Mol. Ecol.">
        <title>Comparative and population genomic landscape of Phellinus noxius: A hypervariable fungus causing root rot in trees.</title>
        <authorList>
            <person name="Chung C.L."/>
            <person name="Lee T.J."/>
            <person name="Akiba M."/>
            <person name="Lee H.H."/>
            <person name="Kuo T.H."/>
            <person name="Liu D."/>
            <person name="Ke H.M."/>
            <person name="Yokoi T."/>
            <person name="Roa M.B."/>
            <person name="Lu M.J."/>
            <person name="Chang Y.Y."/>
            <person name="Ann P.J."/>
            <person name="Tsai J.N."/>
            <person name="Chen C.Y."/>
            <person name="Tzean S.S."/>
            <person name="Ota Y."/>
            <person name="Hattori T."/>
            <person name="Sahashi N."/>
            <person name="Liou R.F."/>
            <person name="Kikuchi T."/>
            <person name="Tsai I.J."/>
        </authorList>
    </citation>
    <scope>NUCLEOTIDE SEQUENCE [LARGE SCALE GENOMIC DNA]</scope>
    <source>
        <strain evidence="3 4">FFPRI411160</strain>
    </source>
</reference>
<dbReference type="STRING" id="2282107.A0A286U636"/>
<name>A0A286U636_9AGAM</name>
<protein>
    <submittedName>
        <fullName evidence="3">Copper radical oxidase</fullName>
    </submittedName>
</protein>
<dbReference type="OrthoDB" id="2019572at2759"/>
<feature type="domain" description="WSC" evidence="2">
    <location>
        <begin position="309"/>
        <end position="403"/>
    </location>
</feature>
<dbReference type="PANTHER" id="PTHR32208">
    <property type="entry name" value="SECRETED PROTEIN-RELATED"/>
    <property type="match status" value="1"/>
</dbReference>
<evidence type="ECO:0000313" key="4">
    <source>
        <dbReference type="Proteomes" id="UP000217199"/>
    </source>
</evidence>
<dbReference type="InterPro" id="IPR011043">
    <property type="entry name" value="Gal_Oxase/kelch_b-propeller"/>
</dbReference>
<dbReference type="InParanoid" id="A0A286U636"/>
<dbReference type="Pfam" id="PF09118">
    <property type="entry name" value="GO-like_E_set"/>
    <property type="match status" value="1"/>
</dbReference>
<dbReference type="Proteomes" id="UP000217199">
    <property type="component" value="Unassembled WGS sequence"/>
</dbReference>
<comment type="caution">
    <text evidence="3">The sequence shown here is derived from an EMBL/GenBank/DDBJ whole genome shotgun (WGS) entry which is preliminary data.</text>
</comment>
<dbReference type="Gene3D" id="2.130.10.80">
    <property type="entry name" value="Galactose oxidase/kelch, beta-propeller"/>
    <property type="match status" value="1"/>
</dbReference>
<keyword evidence="4" id="KW-1185">Reference proteome</keyword>
<evidence type="ECO:0000313" key="3">
    <source>
        <dbReference type="EMBL" id="PAV15046.1"/>
    </source>
</evidence>
<evidence type="ECO:0000256" key="1">
    <source>
        <dbReference type="ARBA" id="ARBA00022729"/>
    </source>
</evidence>